<keyword evidence="5" id="KW-0539">Nucleus</keyword>
<dbReference type="SMART" id="SM00662">
    <property type="entry name" value="RPOLD"/>
    <property type="match status" value="1"/>
</dbReference>
<dbReference type="GO" id="GO:0055029">
    <property type="term" value="C:nuclear DNA-directed RNA polymerase complex"/>
    <property type="evidence" value="ECO:0007669"/>
    <property type="project" value="UniProtKB-ARBA"/>
</dbReference>
<dbReference type="Pfam" id="PF01193">
    <property type="entry name" value="RNA_pol_L"/>
    <property type="match status" value="1"/>
</dbReference>
<evidence type="ECO:0000256" key="3">
    <source>
        <dbReference type="ARBA" id="ARBA00022478"/>
    </source>
</evidence>
<dbReference type="SUPFAM" id="SSF56553">
    <property type="entry name" value="Insert subdomain of RNA polymerase alpha subunit"/>
    <property type="match status" value="1"/>
</dbReference>
<dbReference type="Gene3D" id="2.170.120.12">
    <property type="entry name" value="DNA-directed RNA polymerase, insert domain"/>
    <property type="match status" value="1"/>
</dbReference>
<reference evidence="8" key="1">
    <citation type="submission" date="2023-07" db="EMBL/GenBank/DDBJ databases">
        <title>Black Yeasts Isolated from many extreme environments.</title>
        <authorList>
            <person name="Coleine C."/>
            <person name="Stajich J.E."/>
            <person name="Selbmann L."/>
        </authorList>
    </citation>
    <scope>NUCLEOTIDE SEQUENCE</scope>
    <source>
        <strain evidence="8">CCFEE 5485</strain>
    </source>
</reference>
<evidence type="ECO:0000256" key="4">
    <source>
        <dbReference type="ARBA" id="ARBA00023163"/>
    </source>
</evidence>
<protein>
    <recommendedName>
        <fullName evidence="2">DNA-directed RNA polymerases I and III subunit RPAC1</fullName>
    </recommendedName>
</protein>
<dbReference type="GO" id="GO:0006351">
    <property type="term" value="P:DNA-templated transcription"/>
    <property type="evidence" value="ECO:0007669"/>
    <property type="project" value="InterPro"/>
</dbReference>
<evidence type="ECO:0000313" key="8">
    <source>
        <dbReference type="EMBL" id="KAK3671233.1"/>
    </source>
</evidence>
<evidence type="ECO:0000256" key="2">
    <source>
        <dbReference type="ARBA" id="ARBA00022083"/>
    </source>
</evidence>
<keyword evidence="3 8" id="KW-0240">DNA-directed RNA polymerase</keyword>
<dbReference type="GO" id="GO:0005736">
    <property type="term" value="C:RNA polymerase I complex"/>
    <property type="evidence" value="ECO:0007669"/>
    <property type="project" value="TreeGrafter"/>
</dbReference>
<keyword evidence="4" id="KW-0804">Transcription</keyword>
<dbReference type="HAMAP" id="MF_00320">
    <property type="entry name" value="RNApol_arch_Rpo3"/>
    <property type="match status" value="1"/>
</dbReference>
<comment type="caution">
    <text evidence="8">The sequence shown here is derived from an EMBL/GenBank/DDBJ whole genome shotgun (WGS) entry which is preliminary data.</text>
</comment>
<dbReference type="GO" id="GO:0003899">
    <property type="term" value="F:DNA-directed RNA polymerase activity"/>
    <property type="evidence" value="ECO:0007669"/>
    <property type="project" value="InterPro"/>
</dbReference>
<dbReference type="GO" id="GO:0046983">
    <property type="term" value="F:protein dimerization activity"/>
    <property type="evidence" value="ECO:0007669"/>
    <property type="project" value="InterPro"/>
</dbReference>
<dbReference type="FunFam" id="2.170.120.12:FF:000003">
    <property type="entry name" value="Dna-directed rna polymerases i and iii subunit"/>
    <property type="match status" value="1"/>
</dbReference>
<dbReference type="RefSeq" id="XP_064694132.1">
    <property type="nucleotide sequence ID" value="XM_064838047.1"/>
</dbReference>
<dbReference type="SUPFAM" id="SSF55257">
    <property type="entry name" value="RBP11-like subunits of RNA polymerase"/>
    <property type="match status" value="1"/>
</dbReference>
<proteinExistence type="inferred from homology"/>
<name>A0AAE0TSK6_9PEZI</name>
<organism evidence="8 9">
    <name type="scientific">Recurvomyces mirabilis</name>
    <dbReference type="NCBI Taxonomy" id="574656"/>
    <lineage>
        <taxon>Eukaryota</taxon>
        <taxon>Fungi</taxon>
        <taxon>Dikarya</taxon>
        <taxon>Ascomycota</taxon>
        <taxon>Pezizomycotina</taxon>
        <taxon>Dothideomycetes</taxon>
        <taxon>Dothideomycetidae</taxon>
        <taxon>Mycosphaerellales</taxon>
        <taxon>Teratosphaeriaceae</taxon>
        <taxon>Recurvomyces</taxon>
    </lineage>
</organism>
<evidence type="ECO:0000256" key="5">
    <source>
        <dbReference type="ARBA" id="ARBA00023242"/>
    </source>
</evidence>
<feature type="domain" description="DNA-directed RNA polymerase RpoA/D/Rpb3-type" evidence="7">
    <location>
        <begin position="77"/>
        <end position="392"/>
    </location>
</feature>
<dbReference type="GO" id="GO:0005666">
    <property type="term" value="C:RNA polymerase III complex"/>
    <property type="evidence" value="ECO:0007669"/>
    <property type="project" value="TreeGrafter"/>
</dbReference>
<dbReference type="EMBL" id="JAUTXT010000045">
    <property type="protein sequence ID" value="KAK3671233.1"/>
    <property type="molecule type" value="Genomic_DNA"/>
</dbReference>
<sequence length="400" mass="44747">MPSWAPLTAEQLAEQRRGLSEAQLQDRKIVNVNAETVTDVSATDIPGHWGQGQDDSWDLERFRQVLDIKFYQNKPHDAAFSLIGVDASIANAFRRILIAEIPTLAIEDIFVFDNTSIIQDEVLAHRLGLIPLTGGKEGLDRMSWFKKPPPKDDYAAQALYDQDDLAPSASAPNDHNTVVMSLKVECRWATTNEDGRDGKALALDGETDPSVRYVNSNVYAHQLVFEPQGDQTDWFAGDDAIRPMNPDILIAKLRPGQRINLRCHCIKGIGGDHAKFSPVATASYRLLPHINIISPILGNEAKKFQRCFPRGVIDLVPDEESGENKAIVADPMKDTVSRECLRHEEFKGKVKLGRIRDHFIWGVESTGQFESDELFLDSVRLLKAKAEKFKRHLTKVEEGG</sequence>
<dbReference type="InterPro" id="IPR050518">
    <property type="entry name" value="Rpo3/RPB3_RNA_Pol_subunit"/>
</dbReference>
<dbReference type="Gene3D" id="3.30.1360.10">
    <property type="entry name" value="RNA polymerase, RBP11-like subunit"/>
    <property type="match status" value="1"/>
</dbReference>
<evidence type="ECO:0000256" key="6">
    <source>
        <dbReference type="ARBA" id="ARBA00025804"/>
    </source>
</evidence>
<comment type="similarity">
    <text evidence="6">Belongs to the archaeal Rpo3/eukaryotic RPB3 RNA polymerase subunit family.</text>
</comment>
<dbReference type="AlphaFoldDB" id="A0AAE0TSK6"/>
<evidence type="ECO:0000259" key="7">
    <source>
        <dbReference type="SMART" id="SM00662"/>
    </source>
</evidence>
<dbReference type="CDD" id="cd07032">
    <property type="entry name" value="RNAP_I_II_AC40"/>
    <property type="match status" value="1"/>
</dbReference>
<gene>
    <name evidence="8" type="primary">RPC40</name>
    <name evidence="8" type="ORF">LTR78_008868</name>
</gene>
<accession>A0AAE0TSK6</accession>
<dbReference type="InterPro" id="IPR022842">
    <property type="entry name" value="RNAP_Rpo3/Rpb3/RPAC1"/>
</dbReference>
<comment type="subcellular location">
    <subcellularLocation>
        <location evidence="1">Nucleus</location>
    </subcellularLocation>
</comment>
<dbReference type="InterPro" id="IPR033901">
    <property type="entry name" value="RNAPI/III_AC40"/>
</dbReference>
<evidence type="ECO:0000313" key="9">
    <source>
        <dbReference type="Proteomes" id="UP001274830"/>
    </source>
</evidence>
<dbReference type="PANTHER" id="PTHR11800:SF13">
    <property type="entry name" value="DNA-DIRECTED RNA POLYMERASES I AND III SUBUNIT RPAC1"/>
    <property type="match status" value="1"/>
</dbReference>
<keyword evidence="9" id="KW-1185">Reference proteome</keyword>
<dbReference type="GeneID" id="89962587"/>
<dbReference type="InterPro" id="IPR011263">
    <property type="entry name" value="DNA-dir_RNA_pol_RpoA/D/Rpb3"/>
</dbReference>
<dbReference type="Proteomes" id="UP001274830">
    <property type="component" value="Unassembled WGS sequence"/>
</dbReference>
<dbReference type="InterPro" id="IPR036603">
    <property type="entry name" value="RBP11-like"/>
</dbReference>
<dbReference type="InterPro" id="IPR011262">
    <property type="entry name" value="DNA-dir_RNA_pol_insert"/>
</dbReference>
<dbReference type="Pfam" id="PF01000">
    <property type="entry name" value="RNA_pol_A_bac"/>
    <property type="match status" value="1"/>
</dbReference>
<evidence type="ECO:0000256" key="1">
    <source>
        <dbReference type="ARBA" id="ARBA00004123"/>
    </source>
</evidence>
<dbReference type="PANTHER" id="PTHR11800">
    <property type="entry name" value="DNA-DIRECTED RNA POLYMERASE"/>
    <property type="match status" value="1"/>
</dbReference>
<dbReference type="InterPro" id="IPR036643">
    <property type="entry name" value="RNApol_insert_sf"/>
</dbReference>